<comment type="caution">
    <text evidence="8">The sequence shown here is derived from an EMBL/GenBank/DDBJ whole genome shotgun (WGS) entry which is preliminary data.</text>
</comment>
<dbReference type="GO" id="GO:0006310">
    <property type="term" value="P:DNA recombination"/>
    <property type="evidence" value="ECO:0007669"/>
    <property type="project" value="InterPro"/>
</dbReference>
<comment type="subcellular location">
    <subcellularLocation>
        <location evidence="1">Nucleus</location>
    </subcellularLocation>
</comment>
<dbReference type="GO" id="GO:0032807">
    <property type="term" value="C:DNA ligase IV complex"/>
    <property type="evidence" value="ECO:0007669"/>
    <property type="project" value="TreeGrafter"/>
</dbReference>
<organism evidence="8 9">
    <name type="scientific">Aquatica leii</name>
    <dbReference type="NCBI Taxonomy" id="1421715"/>
    <lineage>
        <taxon>Eukaryota</taxon>
        <taxon>Metazoa</taxon>
        <taxon>Ecdysozoa</taxon>
        <taxon>Arthropoda</taxon>
        <taxon>Hexapoda</taxon>
        <taxon>Insecta</taxon>
        <taxon>Pterygota</taxon>
        <taxon>Neoptera</taxon>
        <taxon>Endopterygota</taxon>
        <taxon>Coleoptera</taxon>
        <taxon>Polyphaga</taxon>
        <taxon>Elateriformia</taxon>
        <taxon>Elateroidea</taxon>
        <taxon>Lampyridae</taxon>
        <taxon>Luciolinae</taxon>
        <taxon>Aquatica</taxon>
    </lineage>
</organism>
<dbReference type="PANTHER" id="PTHR28559">
    <property type="entry name" value="DNA REPAIR PROTEIN XRCC4"/>
    <property type="match status" value="1"/>
</dbReference>
<feature type="domain" description="XRCC4 coiled-coil" evidence="7">
    <location>
        <begin position="137"/>
        <end position="189"/>
    </location>
</feature>
<dbReference type="GO" id="GO:0006303">
    <property type="term" value="P:double-strand break repair via nonhomologous end joining"/>
    <property type="evidence" value="ECO:0007669"/>
    <property type="project" value="UniProtKB-ARBA"/>
</dbReference>
<dbReference type="GO" id="GO:0010165">
    <property type="term" value="P:response to X-ray"/>
    <property type="evidence" value="ECO:0007669"/>
    <property type="project" value="TreeGrafter"/>
</dbReference>
<feature type="region of interest" description="Disordered" evidence="5">
    <location>
        <begin position="205"/>
        <end position="236"/>
    </location>
</feature>
<sequence>MTENEMSFIKICNENGTKSDRIKIEWRQDGFNLFIIEQTRAWFSEVRNEHVKALASEHDLDKDLYYENVKNYICNNHTNVSIEVKDNEFVLYRQKPNHKLRLKYFVIKLAKMDYYKAIESFLDDLNAKYIGALHKLKVLQDENEEIVKQKILVEEHCSHFVELKQKADLEMYSAFALTLNEKKQRIRFLTELLEKYTNSKRDYVKTECPSSSTKGNTINYQEPRSDRETNLSEGYNTDDEKMSKLKIVEALPSTSKEDYGYLGGNSPPMFLPKRAKIDESVASSGMVIPAVCIKHDKQIENSYKHYDPQYDADTDEDEAVEFNTQDFLDKM</sequence>
<dbReference type="Pfam" id="PF06632">
    <property type="entry name" value="XRCC4"/>
    <property type="match status" value="1"/>
</dbReference>
<dbReference type="Gene3D" id="1.20.5.370">
    <property type="match status" value="1"/>
</dbReference>
<keyword evidence="4" id="KW-0539">Nucleus</keyword>
<dbReference type="Proteomes" id="UP001353858">
    <property type="component" value="Unassembled WGS sequence"/>
</dbReference>
<dbReference type="InterPro" id="IPR053962">
    <property type="entry name" value="XRCC4_CC"/>
</dbReference>
<evidence type="ECO:0000256" key="1">
    <source>
        <dbReference type="ARBA" id="ARBA00004123"/>
    </source>
</evidence>
<dbReference type="PANTHER" id="PTHR28559:SF1">
    <property type="entry name" value="DNA REPAIR PROTEIN XRCC4"/>
    <property type="match status" value="1"/>
</dbReference>
<name>A0AAN7SJN4_9COLE</name>
<dbReference type="AlphaFoldDB" id="A0AAN7SJN4"/>
<evidence type="ECO:0000313" key="8">
    <source>
        <dbReference type="EMBL" id="KAK4885347.1"/>
    </source>
</evidence>
<reference evidence="9" key="1">
    <citation type="submission" date="2023-01" db="EMBL/GenBank/DDBJ databases">
        <title>Key to firefly adult light organ development and bioluminescence: homeobox transcription factors regulate luciferase expression and transportation to peroxisome.</title>
        <authorList>
            <person name="Fu X."/>
        </authorList>
    </citation>
    <scope>NUCLEOTIDE SEQUENCE [LARGE SCALE GENOMIC DNA]</scope>
</reference>
<dbReference type="GO" id="GO:0003677">
    <property type="term" value="F:DNA binding"/>
    <property type="evidence" value="ECO:0007669"/>
    <property type="project" value="InterPro"/>
</dbReference>
<proteinExistence type="predicted"/>
<keyword evidence="9" id="KW-1185">Reference proteome</keyword>
<dbReference type="Pfam" id="PF21924">
    <property type="entry name" value="XRCC4_CC"/>
    <property type="match status" value="1"/>
</dbReference>
<evidence type="ECO:0000256" key="3">
    <source>
        <dbReference type="ARBA" id="ARBA00023204"/>
    </source>
</evidence>
<dbReference type="InterPro" id="IPR010585">
    <property type="entry name" value="DNA_repair_prot_XRCC4"/>
</dbReference>
<dbReference type="InterPro" id="IPR038051">
    <property type="entry name" value="XRCC4-like_N_sf"/>
</dbReference>
<dbReference type="InterPro" id="IPR053961">
    <property type="entry name" value="XRCC4_N"/>
</dbReference>
<feature type="domain" description="XRCC4 N-terminal" evidence="6">
    <location>
        <begin position="22"/>
        <end position="79"/>
    </location>
</feature>
<keyword evidence="2" id="KW-0227">DNA damage</keyword>
<gene>
    <name evidence="8" type="ORF">RN001_001618</name>
</gene>
<evidence type="ECO:0000259" key="6">
    <source>
        <dbReference type="Pfam" id="PF06632"/>
    </source>
</evidence>
<dbReference type="Gene3D" id="2.170.210.10">
    <property type="entry name" value="DNA double-strand break repair and VJ recombination XRCC4, N-terminal"/>
    <property type="match status" value="1"/>
</dbReference>
<dbReference type="EMBL" id="JARPUR010000001">
    <property type="protein sequence ID" value="KAK4885347.1"/>
    <property type="molecule type" value="Genomic_DNA"/>
</dbReference>
<dbReference type="InterPro" id="IPR014751">
    <property type="entry name" value="XRCC4-like_C"/>
</dbReference>
<dbReference type="GO" id="GO:0005958">
    <property type="term" value="C:DNA-dependent protein kinase-DNA ligase 4 complex"/>
    <property type="evidence" value="ECO:0007669"/>
    <property type="project" value="TreeGrafter"/>
</dbReference>
<feature type="compositionally biased region" description="Polar residues" evidence="5">
    <location>
        <begin position="208"/>
        <end position="222"/>
    </location>
</feature>
<dbReference type="SUPFAM" id="SSF58022">
    <property type="entry name" value="XRCC4, C-terminal oligomerization domain"/>
    <property type="match status" value="1"/>
</dbReference>
<accession>A0AAN7SJN4</accession>
<protein>
    <submittedName>
        <fullName evidence="8">Uncharacterized protein</fullName>
    </submittedName>
</protein>
<evidence type="ECO:0000256" key="2">
    <source>
        <dbReference type="ARBA" id="ARBA00022763"/>
    </source>
</evidence>
<evidence type="ECO:0000259" key="7">
    <source>
        <dbReference type="Pfam" id="PF21924"/>
    </source>
</evidence>
<evidence type="ECO:0000256" key="4">
    <source>
        <dbReference type="ARBA" id="ARBA00023242"/>
    </source>
</evidence>
<keyword evidence="3" id="KW-0234">DNA repair</keyword>
<evidence type="ECO:0000256" key="5">
    <source>
        <dbReference type="SAM" id="MobiDB-lite"/>
    </source>
</evidence>
<evidence type="ECO:0000313" key="9">
    <source>
        <dbReference type="Proteomes" id="UP001353858"/>
    </source>
</evidence>